<dbReference type="AlphaFoldDB" id="A0A5C4QP43"/>
<keyword evidence="1" id="KW-0812">Transmembrane</keyword>
<evidence type="ECO:0000313" key="2">
    <source>
        <dbReference type="EMBL" id="TNH28795.1"/>
    </source>
</evidence>
<dbReference type="EMBL" id="VDFY01000153">
    <property type="protein sequence ID" value="TNH28795.1"/>
    <property type="molecule type" value="Genomic_DNA"/>
</dbReference>
<protein>
    <submittedName>
        <fullName evidence="2">Uncharacterized protein</fullName>
    </submittedName>
</protein>
<keyword evidence="1" id="KW-0472">Membrane</keyword>
<feature type="transmembrane region" description="Helical" evidence="1">
    <location>
        <begin position="49"/>
        <end position="74"/>
    </location>
</feature>
<evidence type="ECO:0000256" key="1">
    <source>
        <dbReference type="SAM" id="Phobius"/>
    </source>
</evidence>
<proteinExistence type="predicted"/>
<dbReference type="OrthoDB" id="4153780at2"/>
<keyword evidence="3" id="KW-1185">Reference proteome</keyword>
<feature type="transmembrane region" description="Helical" evidence="1">
    <location>
        <begin position="171"/>
        <end position="189"/>
    </location>
</feature>
<gene>
    <name evidence="2" type="ORF">FHG89_14245</name>
</gene>
<accession>A0A5C4QP43</accession>
<dbReference type="RefSeq" id="WP_139584851.1">
    <property type="nucleotide sequence ID" value="NZ_VDFY01000153.1"/>
</dbReference>
<name>A0A5C4QP43_9ACTN</name>
<organism evidence="2 3">
    <name type="scientific">Micromonospora orduensis</name>
    <dbReference type="NCBI Taxonomy" id="1420891"/>
    <lineage>
        <taxon>Bacteria</taxon>
        <taxon>Bacillati</taxon>
        <taxon>Actinomycetota</taxon>
        <taxon>Actinomycetes</taxon>
        <taxon>Micromonosporales</taxon>
        <taxon>Micromonosporaceae</taxon>
        <taxon>Micromonospora</taxon>
    </lineage>
</organism>
<feature type="transmembrane region" description="Helical" evidence="1">
    <location>
        <begin position="123"/>
        <end position="141"/>
    </location>
</feature>
<dbReference type="Proteomes" id="UP000306145">
    <property type="component" value="Unassembled WGS sequence"/>
</dbReference>
<evidence type="ECO:0000313" key="3">
    <source>
        <dbReference type="Proteomes" id="UP000306145"/>
    </source>
</evidence>
<feature type="transmembrane region" description="Helical" evidence="1">
    <location>
        <begin position="148"/>
        <end position="165"/>
    </location>
</feature>
<keyword evidence="1" id="KW-1133">Transmembrane helix</keyword>
<reference evidence="2 3" key="1">
    <citation type="submission" date="2019-06" db="EMBL/GenBank/DDBJ databases">
        <title>Micromonospora ordensis sp. nov., isolated from deep marine sediment.</title>
        <authorList>
            <person name="Veyisoglu A."/>
            <person name="Carro L."/>
            <person name="Klenk H.-P."/>
            <person name="Sahin N."/>
        </authorList>
    </citation>
    <scope>NUCLEOTIDE SEQUENCE [LARGE SCALE GENOMIC DNA]</scope>
    <source>
        <strain evidence="2 3">S2509</strain>
    </source>
</reference>
<sequence>MSTDTTTPARPAPIEDSDTNWPAMLNEWAGDLWRRLHRGRHSDDWPPEWLIPAAGIAGVLLVALLLFGLVLPLLRWAGRLVVGTVDGGVDWLRDWNLTRVVLDPVRDYLTAHSAGLPINAETLWWTWCAAGVFLFLVATFWRAVAARLGWILFGAATTAMVWATTTGPARTTTAGIAALWWIALSLFALRRPWSQQKVTVHLPELPWLARILQRRE</sequence>
<comment type="caution">
    <text evidence="2">The sequence shown here is derived from an EMBL/GenBank/DDBJ whole genome shotgun (WGS) entry which is preliminary data.</text>
</comment>